<dbReference type="Proteomes" id="UP000235346">
    <property type="component" value="Unassembled WGS sequence"/>
</dbReference>
<evidence type="ECO:0000313" key="1">
    <source>
        <dbReference type="EMBL" id="PMR69216.1"/>
    </source>
</evidence>
<proteinExistence type="predicted"/>
<sequence length="102" mass="11741">MIIARWYCQARFGHKQELIEKTREWWSTIGREIGQTDYTITTGSVGVAESVIAVDLRVADMATLNAQWDKLAERADHREWGKAIESLVVSGSTRWEIYRVVE</sequence>
<protein>
    <recommendedName>
        <fullName evidence="3">NIPSNAP domain-containing protein</fullName>
    </recommendedName>
</protein>
<dbReference type="AlphaFoldDB" id="A0A2N7TLZ8"/>
<organism evidence="1 2">
    <name type="scientific">Halomonas heilongjiangensis</name>
    <dbReference type="NCBI Taxonomy" id="1387883"/>
    <lineage>
        <taxon>Bacteria</taxon>
        <taxon>Pseudomonadati</taxon>
        <taxon>Pseudomonadota</taxon>
        <taxon>Gammaproteobacteria</taxon>
        <taxon>Oceanospirillales</taxon>
        <taxon>Halomonadaceae</taxon>
        <taxon>Halomonas</taxon>
    </lineage>
</organism>
<gene>
    <name evidence="1" type="ORF">C1H66_11590</name>
</gene>
<dbReference type="EMBL" id="PNRE01000051">
    <property type="protein sequence ID" value="PMR69216.1"/>
    <property type="molecule type" value="Genomic_DNA"/>
</dbReference>
<keyword evidence="2" id="KW-1185">Reference proteome</keyword>
<evidence type="ECO:0008006" key="3">
    <source>
        <dbReference type="Google" id="ProtNLM"/>
    </source>
</evidence>
<comment type="caution">
    <text evidence="1">The sequence shown here is derived from an EMBL/GenBank/DDBJ whole genome shotgun (WGS) entry which is preliminary data.</text>
</comment>
<name>A0A2N7TLZ8_9GAMM</name>
<accession>A0A2N7TLZ8</accession>
<reference evidence="1 2" key="1">
    <citation type="submission" date="2018-01" db="EMBL/GenBank/DDBJ databases">
        <title>Halomonas endophytica sp. nov., isolated from storage liquid in the stems of Populus euphratica.</title>
        <authorList>
            <person name="Chen C."/>
        </authorList>
    </citation>
    <scope>NUCLEOTIDE SEQUENCE [LARGE SCALE GENOMIC DNA]</scope>
    <source>
        <strain evidence="1 2">DSM 26881</strain>
    </source>
</reference>
<dbReference type="OrthoDB" id="7860011at2"/>
<evidence type="ECO:0000313" key="2">
    <source>
        <dbReference type="Proteomes" id="UP000235346"/>
    </source>
</evidence>
<dbReference type="RefSeq" id="WP_102628041.1">
    <property type="nucleotide sequence ID" value="NZ_PDOH01000054.1"/>
</dbReference>